<dbReference type="SUPFAM" id="SSF82866">
    <property type="entry name" value="Multidrug efflux transporter AcrB transmembrane domain"/>
    <property type="match status" value="2"/>
</dbReference>
<evidence type="ECO:0000313" key="3">
    <source>
        <dbReference type="Proteomes" id="UP000019276"/>
    </source>
</evidence>
<dbReference type="STRING" id="1328313.DS2_07258"/>
<dbReference type="Proteomes" id="UP000019276">
    <property type="component" value="Unassembled WGS sequence"/>
</dbReference>
<comment type="caution">
    <text evidence="2">The sequence shown here is derived from an EMBL/GenBank/DDBJ whole genome shotgun (WGS) entry which is preliminary data.</text>
</comment>
<name>W7QFC8_9ALTE</name>
<gene>
    <name evidence="2" type="ORF">DS2_07258</name>
</gene>
<feature type="transmembrane region" description="Helical" evidence="1">
    <location>
        <begin position="634"/>
        <end position="654"/>
    </location>
</feature>
<feature type="transmembrane region" description="Helical" evidence="1">
    <location>
        <begin position="277"/>
        <end position="297"/>
    </location>
</feature>
<dbReference type="eggNOG" id="COG4258">
    <property type="taxonomic scope" value="Bacteria"/>
</dbReference>
<dbReference type="GO" id="GO:0005886">
    <property type="term" value="C:plasma membrane"/>
    <property type="evidence" value="ECO:0007669"/>
    <property type="project" value="TreeGrafter"/>
</dbReference>
<protein>
    <recommendedName>
        <fullName evidence="4">Membrane transport protein MMPL domain-containing protein</fullName>
    </recommendedName>
</protein>
<evidence type="ECO:0000313" key="2">
    <source>
        <dbReference type="EMBL" id="EWH10611.1"/>
    </source>
</evidence>
<evidence type="ECO:0000256" key="1">
    <source>
        <dbReference type="SAM" id="Phobius"/>
    </source>
</evidence>
<dbReference type="OrthoDB" id="9780358at2"/>
<accession>W7QFC8</accession>
<feature type="transmembrane region" description="Helical" evidence="1">
    <location>
        <begin position="422"/>
        <end position="443"/>
    </location>
</feature>
<feature type="transmembrane region" description="Helical" evidence="1">
    <location>
        <begin position="661"/>
        <end position="680"/>
    </location>
</feature>
<feature type="transmembrane region" description="Helical" evidence="1">
    <location>
        <begin position="741"/>
        <end position="764"/>
    </location>
</feature>
<feature type="transmembrane region" description="Helical" evidence="1">
    <location>
        <begin position="303"/>
        <end position="324"/>
    </location>
</feature>
<feature type="transmembrane region" description="Helical" evidence="1">
    <location>
        <begin position="372"/>
        <end position="391"/>
    </location>
</feature>
<dbReference type="PANTHER" id="PTHR33406:SF13">
    <property type="entry name" value="MEMBRANE PROTEIN YDFJ"/>
    <property type="match status" value="1"/>
</dbReference>
<reference evidence="2 3" key="1">
    <citation type="journal article" date="2014" name="Genome Announc.">
        <title>Draft Genome Sequence of the Agar-Degrading Bacterium Catenovulum sp. Strain DS-2, Isolated from Intestines of Haliotis diversicolor.</title>
        <authorList>
            <person name="Shan D."/>
            <person name="Li X."/>
            <person name="Gu Z."/>
            <person name="Wei G."/>
            <person name="Gao Z."/>
            <person name="Shao Z."/>
        </authorList>
    </citation>
    <scope>NUCLEOTIDE SEQUENCE [LARGE SCALE GENOMIC DNA]</scope>
    <source>
        <strain evidence="2 3">DS-2</strain>
    </source>
</reference>
<sequence length="773" mass="86371">MTGASGLQKLWLLTFLVATCLLVTLLIQSPPTINADFSQIFYRQSHDQQTEQVIEQIRQDNESSHLILLEAKSLERAIEQAEKLTDTLKQSTLLKDVKVTFAQTPQLEDIAQFYAQYPGAFLSERYHTWLQQQQYQAVIEQQFAALTQMVNPLVGSTFTQDPSLALADFLAEQQASAAVQQTVQGHLYLTLEDTTAVLVYFKPDMSAMNIQQIAAVAEQINSACQALSANCLKVGQLFHADYASQSAQFEMMAFSLASMLAITLLICFAYKTVRAYLATLLVIAVSILFGLLALVIFFAEVHILTLVFGCTLIGISADYAFHAMSELAESKQQGQANIKGIHKPLFFGFLTSVIGYIILCFSPFVIFQQVGIFTLVGLLAAYLTVILIFPFRSWFVGQVSWQQKAWLHFLLSGQNSIASIKALYLLLAVAAFAAYVIWVGAAFTDDVRRFYQVSPELAEQQTKVARYFNKESNKQLADFQFYLVSADSPQQLLDREKQLTVALRKLVSSNQLSNYSAMSDWIVSSKAQQYNWDLLNTYQQTELYQSYLQQLGLSYQPLIQNHKWLDIDTWLQQRFAASYRNHYKVVDGQYYSVVKLYGIRSLTELDNLAAYSDNVLFVDRASTISAQLTQFRGYLLKILVIAVAIAWLVLVVCFNIKQATVVTLIPIISSVISLSISQLVQSELTIFNVLAVVLVLALSFDYAMFYLSKGVVAKVSFTTLISALSSIFVFAILGFSSTPAIASFGLTVFVGILCSYAVAPLAAINKQRDIYAR</sequence>
<dbReference type="AlphaFoldDB" id="W7QFC8"/>
<dbReference type="InterPro" id="IPR050545">
    <property type="entry name" value="Mycobact_MmpL"/>
</dbReference>
<dbReference type="RefSeq" id="WP_035014035.1">
    <property type="nucleotide sequence ID" value="NZ_ARZY01000010.1"/>
</dbReference>
<organism evidence="2 3">
    <name type="scientific">Catenovulum agarivorans DS-2</name>
    <dbReference type="NCBI Taxonomy" id="1328313"/>
    <lineage>
        <taxon>Bacteria</taxon>
        <taxon>Pseudomonadati</taxon>
        <taxon>Pseudomonadota</taxon>
        <taxon>Gammaproteobacteria</taxon>
        <taxon>Alteromonadales</taxon>
        <taxon>Alteromonadaceae</taxon>
        <taxon>Catenovulum</taxon>
    </lineage>
</organism>
<proteinExistence type="predicted"/>
<keyword evidence="1" id="KW-0812">Transmembrane</keyword>
<feature type="transmembrane region" description="Helical" evidence="1">
    <location>
        <begin position="686"/>
        <end position="705"/>
    </location>
</feature>
<feature type="transmembrane region" description="Helical" evidence="1">
    <location>
        <begin position="717"/>
        <end position="735"/>
    </location>
</feature>
<dbReference type="PANTHER" id="PTHR33406">
    <property type="entry name" value="MEMBRANE PROTEIN MJ1562-RELATED"/>
    <property type="match status" value="1"/>
</dbReference>
<feature type="transmembrane region" description="Helical" evidence="1">
    <location>
        <begin position="251"/>
        <end position="270"/>
    </location>
</feature>
<dbReference type="Gene3D" id="1.20.1640.10">
    <property type="entry name" value="Multidrug efflux transporter AcrB transmembrane domain"/>
    <property type="match status" value="1"/>
</dbReference>
<feature type="transmembrane region" description="Helical" evidence="1">
    <location>
        <begin position="345"/>
        <end position="366"/>
    </location>
</feature>
<evidence type="ECO:0008006" key="4">
    <source>
        <dbReference type="Google" id="ProtNLM"/>
    </source>
</evidence>
<keyword evidence="1" id="KW-0472">Membrane</keyword>
<dbReference type="EMBL" id="ARZY01000010">
    <property type="protein sequence ID" value="EWH10611.1"/>
    <property type="molecule type" value="Genomic_DNA"/>
</dbReference>
<keyword evidence="3" id="KW-1185">Reference proteome</keyword>
<keyword evidence="1" id="KW-1133">Transmembrane helix</keyword>